<name>A0AAW2H8C2_9NEOP</name>
<feature type="domain" description="Core Histone H2A/H2B/H3" evidence="13">
    <location>
        <begin position="45"/>
        <end position="129"/>
    </location>
</feature>
<evidence type="ECO:0000256" key="2">
    <source>
        <dbReference type="ARBA" id="ARBA00004123"/>
    </source>
</evidence>
<protein>
    <recommendedName>
        <fullName evidence="13">Core Histone H2A/H2B/H3 domain-containing protein</fullName>
    </recommendedName>
</protein>
<accession>A0AAW2H8C2</accession>
<dbReference type="Pfam" id="PF00125">
    <property type="entry name" value="Histone"/>
    <property type="match status" value="1"/>
</dbReference>
<dbReference type="GO" id="GO:0003677">
    <property type="term" value="F:DNA binding"/>
    <property type="evidence" value="ECO:0007669"/>
    <property type="project" value="UniProtKB-KW"/>
</dbReference>
<evidence type="ECO:0000256" key="10">
    <source>
        <dbReference type="ARBA" id="ARBA00023242"/>
    </source>
</evidence>
<dbReference type="FunFam" id="1.10.20.10:FF:000096">
    <property type="entry name" value="Histone H3"/>
    <property type="match status" value="1"/>
</dbReference>
<dbReference type="Gene3D" id="1.10.20.10">
    <property type="entry name" value="Histone, subunit A"/>
    <property type="match status" value="1"/>
</dbReference>
<dbReference type="AlphaFoldDB" id="A0AAW2H8C2"/>
<comment type="caution">
    <text evidence="14">The sequence shown here is derived from an EMBL/GenBank/DDBJ whole genome shotgun (WGS) entry which is preliminary data.</text>
</comment>
<proteinExistence type="inferred from homology"/>
<evidence type="ECO:0000256" key="1">
    <source>
        <dbReference type="ARBA" id="ARBA00002001"/>
    </source>
</evidence>
<comment type="subcellular location">
    <subcellularLocation>
        <location evidence="3">Chromosome</location>
    </subcellularLocation>
    <subcellularLocation>
        <location evidence="2">Nucleus</location>
    </subcellularLocation>
</comment>
<dbReference type="SMART" id="SM00428">
    <property type="entry name" value="H3"/>
    <property type="match status" value="1"/>
</dbReference>
<reference evidence="14" key="1">
    <citation type="journal article" date="2024" name="Gigascience">
        <title>Chromosome-level genome of the poultry shaft louse Menopon gallinae provides insight into the host-switching and adaptive evolution of parasitic lice.</title>
        <authorList>
            <person name="Xu Y."/>
            <person name="Ma L."/>
            <person name="Liu S."/>
            <person name="Liang Y."/>
            <person name="Liu Q."/>
            <person name="He Z."/>
            <person name="Tian L."/>
            <person name="Duan Y."/>
            <person name="Cai W."/>
            <person name="Li H."/>
            <person name="Song F."/>
        </authorList>
    </citation>
    <scope>NUCLEOTIDE SEQUENCE</scope>
    <source>
        <strain evidence="14">Cailab_2023a</strain>
    </source>
</reference>
<gene>
    <name evidence="14" type="ORF">PYX00_011707</name>
</gene>
<organism evidence="14">
    <name type="scientific">Menopon gallinae</name>
    <name type="common">poultry shaft louse</name>
    <dbReference type="NCBI Taxonomy" id="328185"/>
    <lineage>
        <taxon>Eukaryota</taxon>
        <taxon>Metazoa</taxon>
        <taxon>Ecdysozoa</taxon>
        <taxon>Arthropoda</taxon>
        <taxon>Hexapoda</taxon>
        <taxon>Insecta</taxon>
        <taxon>Pterygota</taxon>
        <taxon>Neoptera</taxon>
        <taxon>Paraneoptera</taxon>
        <taxon>Psocodea</taxon>
        <taxon>Troctomorpha</taxon>
        <taxon>Phthiraptera</taxon>
        <taxon>Amblycera</taxon>
        <taxon>Menoponidae</taxon>
        <taxon>Menopon</taxon>
    </lineage>
</organism>
<evidence type="ECO:0000256" key="4">
    <source>
        <dbReference type="ARBA" id="ARBA00010343"/>
    </source>
</evidence>
<dbReference type="GO" id="GO:0046982">
    <property type="term" value="F:protein heterodimerization activity"/>
    <property type="evidence" value="ECO:0007669"/>
    <property type="project" value="InterPro"/>
</dbReference>
<evidence type="ECO:0000256" key="6">
    <source>
        <dbReference type="ARBA" id="ARBA00022454"/>
    </source>
</evidence>
<dbReference type="InterPro" id="IPR000164">
    <property type="entry name" value="Histone_H3/CENP-A"/>
</dbReference>
<evidence type="ECO:0000256" key="11">
    <source>
        <dbReference type="ARBA" id="ARBA00023269"/>
    </source>
</evidence>
<evidence type="ECO:0000256" key="12">
    <source>
        <dbReference type="SAM" id="MobiDB-lite"/>
    </source>
</evidence>
<dbReference type="SUPFAM" id="SSF47113">
    <property type="entry name" value="Histone-fold"/>
    <property type="match status" value="1"/>
</dbReference>
<dbReference type="PROSITE" id="PS00322">
    <property type="entry name" value="HISTONE_H3_1"/>
    <property type="match status" value="1"/>
</dbReference>
<evidence type="ECO:0000256" key="3">
    <source>
        <dbReference type="ARBA" id="ARBA00004286"/>
    </source>
</evidence>
<keyword evidence="9" id="KW-0238">DNA-binding</keyword>
<keyword evidence="7" id="KW-0488">Methylation</keyword>
<dbReference type="PRINTS" id="PR00622">
    <property type="entry name" value="HISTONEH3"/>
</dbReference>
<keyword evidence="6" id="KW-0158">Chromosome</keyword>
<dbReference type="GO" id="GO:0030527">
    <property type="term" value="F:structural constituent of chromatin"/>
    <property type="evidence" value="ECO:0007669"/>
    <property type="project" value="InterPro"/>
</dbReference>
<comment type="similarity">
    <text evidence="4">Belongs to the histone H3 family.</text>
</comment>
<keyword evidence="11" id="KW-0544">Nucleosome core</keyword>
<dbReference type="InterPro" id="IPR009072">
    <property type="entry name" value="Histone-fold"/>
</dbReference>
<comment type="subunit">
    <text evidence="5">The nucleosome is a histone octamer containing two molecules each of H2A, H2B, H3 and H4 assembled in one H3-H4 heterotetramer and two H2A-H2B heterodimers. The octamer wraps approximately 147 bp of DNA.</text>
</comment>
<evidence type="ECO:0000256" key="9">
    <source>
        <dbReference type="ARBA" id="ARBA00023125"/>
    </source>
</evidence>
<dbReference type="PANTHER" id="PTHR11426">
    <property type="entry name" value="HISTONE H3"/>
    <property type="match status" value="1"/>
</dbReference>
<evidence type="ECO:0000256" key="5">
    <source>
        <dbReference type="ARBA" id="ARBA00011538"/>
    </source>
</evidence>
<keyword evidence="8" id="KW-0007">Acetylation</keyword>
<dbReference type="GO" id="GO:0005634">
    <property type="term" value="C:nucleus"/>
    <property type="evidence" value="ECO:0007669"/>
    <property type="project" value="UniProtKB-SubCell"/>
</dbReference>
<dbReference type="CDD" id="cd22911">
    <property type="entry name" value="HFD_H3"/>
    <property type="match status" value="1"/>
</dbReference>
<sequence>MARTKQTARKTTGGKAPRKQIASKAARKTSQPTPQTATKRTHYKPGTLALKEIRRYQNSTELLIRKLPFQRLVRNIAQQYKADVRFQGSALACVQESLETFLTYYFEMASACAVHARRVTILKRDLSLVDKIRGRFGNSFYR</sequence>
<evidence type="ECO:0000313" key="14">
    <source>
        <dbReference type="EMBL" id="KAL0265990.1"/>
    </source>
</evidence>
<feature type="compositionally biased region" description="Polar residues" evidence="12">
    <location>
        <begin position="28"/>
        <end position="38"/>
    </location>
</feature>
<keyword evidence="10" id="KW-0539">Nucleus</keyword>
<dbReference type="EMBL" id="JARGDH010000006">
    <property type="protein sequence ID" value="KAL0265990.1"/>
    <property type="molecule type" value="Genomic_DNA"/>
</dbReference>
<feature type="region of interest" description="Disordered" evidence="12">
    <location>
        <begin position="1"/>
        <end position="44"/>
    </location>
</feature>
<evidence type="ECO:0000256" key="7">
    <source>
        <dbReference type="ARBA" id="ARBA00022481"/>
    </source>
</evidence>
<comment type="function">
    <text evidence="1">Core component of nucleosome. Nucleosomes wrap and compact DNA into chromatin, limiting DNA accessibility to the cellular machineries which require DNA as a template. Histones thereby play a central role in transcription regulation, DNA repair, DNA replication and chromosomal stability. DNA accessibility is regulated via a complex set of post-translational modifications of histones, also called histone code, and nucleosome remodeling.</text>
</comment>
<evidence type="ECO:0000259" key="13">
    <source>
        <dbReference type="Pfam" id="PF00125"/>
    </source>
</evidence>
<evidence type="ECO:0000256" key="8">
    <source>
        <dbReference type="ARBA" id="ARBA00022990"/>
    </source>
</evidence>
<dbReference type="GO" id="GO:0000786">
    <property type="term" value="C:nucleosome"/>
    <property type="evidence" value="ECO:0007669"/>
    <property type="project" value="UniProtKB-KW"/>
</dbReference>
<dbReference type="InterPro" id="IPR007125">
    <property type="entry name" value="H2A/H2B/H3"/>
</dbReference>